<reference evidence="7" key="1">
    <citation type="journal article" date="2020" name="Nature">
        <title>Giant virus diversity and host interactions through global metagenomics.</title>
        <authorList>
            <person name="Schulz F."/>
            <person name="Roux S."/>
            <person name="Paez-Espino D."/>
            <person name="Jungbluth S."/>
            <person name="Walsh D.A."/>
            <person name="Denef V.J."/>
            <person name="McMahon K.D."/>
            <person name="Konstantinidis K.T."/>
            <person name="Eloe-Fadrosh E.A."/>
            <person name="Kyrpides N.C."/>
            <person name="Woyke T."/>
        </authorList>
    </citation>
    <scope>NUCLEOTIDE SEQUENCE</scope>
    <source>
        <strain evidence="7">GVMAG-M-3300020166-18</strain>
    </source>
</reference>
<dbReference type="InterPro" id="IPR005123">
    <property type="entry name" value="Oxoglu/Fe-dep_dioxygenase_dom"/>
</dbReference>
<organism evidence="7">
    <name type="scientific">viral metagenome</name>
    <dbReference type="NCBI Taxonomy" id="1070528"/>
    <lineage>
        <taxon>unclassified sequences</taxon>
        <taxon>metagenomes</taxon>
        <taxon>organismal metagenomes</taxon>
    </lineage>
</organism>
<dbReference type="GO" id="GO:0031418">
    <property type="term" value="F:L-ascorbic acid binding"/>
    <property type="evidence" value="ECO:0007669"/>
    <property type="project" value="InterPro"/>
</dbReference>
<dbReference type="InterPro" id="IPR006620">
    <property type="entry name" value="Pro_4_hyd_alph"/>
</dbReference>
<dbReference type="PANTHER" id="PTHR10869">
    <property type="entry name" value="PROLYL 4-HYDROXYLASE ALPHA SUBUNIT"/>
    <property type="match status" value="1"/>
</dbReference>
<dbReference type="InterPro" id="IPR045054">
    <property type="entry name" value="P4HA-like"/>
</dbReference>
<dbReference type="PANTHER" id="PTHR10869:SF246">
    <property type="entry name" value="TRANSMEMBRANE PROLYL 4-HYDROXYLASE"/>
    <property type="match status" value="1"/>
</dbReference>
<evidence type="ECO:0000256" key="1">
    <source>
        <dbReference type="ARBA" id="ARBA00001961"/>
    </source>
</evidence>
<keyword evidence="4" id="KW-0560">Oxidoreductase</keyword>
<feature type="domain" description="Fe2OG dioxygenase" evidence="6">
    <location>
        <begin position="93"/>
        <end position="186"/>
    </location>
</feature>
<evidence type="ECO:0000313" key="7">
    <source>
        <dbReference type="EMBL" id="QHS96561.1"/>
    </source>
</evidence>
<evidence type="ECO:0000256" key="2">
    <source>
        <dbReference type="ARBA" id="ARBA00022723"/>
    </source>
</evidence>
<dbReference type="Pfam" id="PF13640">
    <property type="entry name" value="2OG-FeII_Oxy_3"/>
    <property type="match status" value="1"/>
</dbReference>
<dbReference type="GO" id="GO:0016705">
    <property type="term" value="F:oxidoreductase activity, acting on paired donors, with incorporation or reduction of molecular oxygen"/>
    <property type="evidence" value="ECO:0007669"/>
    <property type="project" value="InterPro"/>
</dbReference>
<evidence type="ECO:0000256" key="4">
    <source>
        <dbReference type="ARBA" id="ARBA00023002"/>
    </source>
</evidence>
<dbReference type="Gene3D" id="2.60.120.620">
    <property type="entry name" value="q2cbj1_9rhob like domain"/>
    <property type="match status" value="1"/>
</dbReference>
<dbReference type="SMART" id="SM00702">
    <property type="entry name" value="P4Hc"/>
    <property type="match status" value="1"/>
</dbReference>
<dbReference type="GO" id="GO:0005506">
    <property type="term" value="F:iron ion binding"/>
    <property type="evidence" value="ECO:0007669"/>
    <property type="project" value="InterPro"/>
</dbReference>
<dbReference type="InterPro" id="IPR044862">
    <property type="entry name" value="Pro_4_hyd_alph_FE2OG_OXY"/>
</dbReference>
<dbReference type="EMBL" id="MN739271">
    <property type="protein sequence ID" value="QHS96561.1"/>
    <property type="molecule type" value="Genomic_DNA"/>
</dbReference>
<keyword evidence="5" id="KW-0408">Iron</keyword>
<name>A0A6C0BXM1_9ZZZZ</name>
<evidence type="ECO:0000256" key="5">
    <source>
        <dbReference type="ARBA" id="ARBA00023004"/>
    </source>
</evidence>
<evidence type="ECO:0000259" key="6">
    <source>
        <dbReference type="PROSITE" id="PS51471"/>
    </source>
</evidence>
<keyword evidence="3" id="KW-0223">Dioxygenase</keyword>
<dbReference type="PROSITE" id="PS51471">
    <property type="entry name" value="FE2OG_OXY"/>
    <property type="match status" value="1"/>
</dbReference>
<dbReference type="GO" id="GO:0051213">
    <property type="term" value="F:dioxygenase activity"/>
    <property type="evidence" value="ECO:0007669"/>
    <property type="project" value="UniProtKB-KW"/>
</dbReference>
<accession>A0A6C0BXM1</accession>
<comment type="cofactor">
    <cofactor evidence="1">
        <name>L-ascorbate</name>
        <dbReference type="ChEBI" id="CHEBI:38290"/>
    </cofactor>
</comment>
<sequence>MSMDKYICVYKDGFPKELCEELINIFDTNTEYQHDGHIGVGYKPDVKKTKDMHSWDAPVLEQYNKIIWKCLNDKLLKYYESFKCDNINIFPADTHDTGYQIQKYKQNDGEYKWHTDQWVGKEGARVLTFLFYLNDVDEGGETQILDYKIKPEAGKLLLFPPFFKYIHRGNIPISSDKYIVTGWLHAK</sequence>
<evidence type="ECO:0000256" key="3">
    <source>
        <dbReference type="ARBA" id="ARBA00022964"/>
    </source>
</evidence>
<proteinExistence type="predicted"/>
<protein>
    <recommendedName>
        <fullName evidence="6">Fe2OG dioxygenase domain-containing protein</fullName>
    </recommendedName>
</protein>
<dbReference type="AlphaFoldDB" id="A0A6C0BXM1"/>
<keyword evidence="2" id="KW-0479">Metal-binding</keyword>
<dbReference type="SUPFAM" id="SSF51197">
    <property type="entry name" value="Clavaminate synthase-like"/>
    <property type="match status" value="1"/>
</dbReference>